<reference evidence="2 3" key="1">
    <citation type="submission" date="2022-03" db="EMBL/GenBank/DDBJ databases">
        <title>Survey of Intraspecific Variation of Edwardsiella anguillarum Isolates from Non-Anguillid Fish Host Originating from Varied Geographic Locations.</title>
        <authorList>
            <person name="Armwood A.R."/>
            <person name="Woodyard E."/>
            <person name="Waldbieser G.C."/>
            <person name="Camus A.C."/>
            <person name="Divya D."/>
            <person name="Tekedar H."/>
            <person name="Soto E."/>
            <person name="Stein C."/>
            <person name="Ucko M."/>
            <person name="Ware C."/>
            <person name="Griffin M.J."/>
        </authorList>
    </citation>
    <scope>NUCLEOTIDE SEQUENCE [LARGE SCALE GENOMIC DNA]</scope>
    <source>
        <strain evidence="2 3">R18-35-2</strain>
    </source>
</reference>
<protein>
    <submittedName>
        <fullName evidence="2">Uncharacterized protein</fullName>
    </submittedName>
</protein>
<dbReference type="GeneID" id="80988300"/>
<evidence type="ECO:0000256" key="1">
    <source>
        <dbReference type="SAM" id="SignalP"/>
    </source>
</evidence>
<feature type="chain" id="PRO_5047391688" evidence="1">
    <location>
        <begin position="24"/>
        <end position="70"/>
    </location>
</feature>
<evidence type="ECO:0000313" key="3">
    <source>
        <dbReference type="Proteomes" id="UP001238370"/>
    </source>
</evidence>
<accession>A0ABY8SAA0</accession>
<dbReference type="RefSeq" id="WP_225865084.1">
    <property type="nucleotide sequence ID" value="NZ_CP094301.1"/>
</dbReference>
<name>A0ABY8SAA0_9GAMM</name>
<keyword evidence="3" id="KW-1185">Reference proteome</keyword>
<evidence type="ECO:0000313" key="2">
    <source>
        <dbReference type="EMBL" id="WHP82505.1"/>
    </source>
</evidence>
<gene>
    <name evidence="2" type="ORF">MQ095_11885</name>
</gene>
<proteinExistence type="predicted"/>
<feature type="signal peptide" evidence="1">
    <location>
        <begin position="1"/>
        <end position="23"/>
    </location>
</feature>
<sequence>MKRNIITSAISASLFIMISPAFAAAPETGPIVIEGVEGIDGKDWSDPITISESLNTHAGAARYPEDNGCI</sequence>
<organism evidence="2 3">
    <name type="scientific">Edwardsiella anguillarum</name>
    <dbReference type="NCBI Taxonomy" id="1821960"/>
    <lineage>
        <taxon>Bacteria</taxon>
        <taxon>Pseudomonadati</taxon>
        <taxon>Pseudomonadota</taxon>
        <taxon>Gammaproteobacteria</taxon>
        <taxon>Enterobacterales</taxon>
        <taxon>Hafniaceae</taxon>
        <taxon>Edwardsiella</taxon>
    </lineage>
</organism>
<dbReference type="Proteomes" id="UP001238370">
    <property type="component" value="Chromosome"/>
</dbReference>
<dbReference type="EMBL" id="CP094302">
    <property type="protein sequence ID" value="WHP82505.1"/>
    <property type="molecule type" value="Genomic_DNA"/>
</dbReference>
<keyword evidence="1" id="KW-0732">Signal</keyword>